<comment type="caution">
    <text evidence="1">The sequence shown here is derived from an EMBL/GenBank/DDBJ whole genome shotgun (WGS) entry which is preliminary data.</text>
</comment>
<protein>
    <recommendedName>
        <fullName evidence="3">F-box domain-containing protein</fullName>
    </recommendedName>
</protein>
<reference evidence="2" key="1">
    <citation type="journal article" date="2016" name="Nature">
        <title>The genome of the seagrass Zostera marina reveals angiosperm adaptation to the sea.</title>
        <authorList>
            <person name="Olsen J.L."/>
            <person name="Rouze P."/>
            <person name="Verhelst B."/>
            <person name="Lin Y.-C."/>
            <person name="Bayer T."/>
            <person name="Collen J."/>
            <person name="Dattolo E."/>
            <person name="De Paoli E."/>
            <person name="Dittami S."/>
            <person name="Maumus F."/>
            <person name="Michel G."/>
            <person name="Kersting A."/>
            <person name="Lauritano C."/>
            <person name="Lohaus R."/>
            <person name="Toepel M."/>
            <person name="Tonon T."/>
            <person name="Vanneste K."/>
            <person name="Amirebrahimi M."/>
            <person name="Brakel J."/>
            <person name="Bostroem C."/>
            <person name="Chovatia M."/>
            <person name="Grimwood J."/>
            <person name="Jenkins J.W."/>
            <person name="Jueterbock A."/>
            <person name="Mraz A."/>
            <person name="Stam W.T."/>
            <person name="Tice H."/>
            <person name="Bornberg-Bauer E."/>
            <person name="Green P.J."/>
            <person name="Pearson G.A."/>
            <person name="Procaccini G."/>
            <person name="Duarte C.M."/>
            <person name="Schmutz J."/>
            <person name="Reusch T.B.H."/>
            <person name="Van de Peer Y."/>
        </authorList>
    </citation>
    <scope>NUCLEOTIDE SEQUENCE [LARGE SCALE GENOMIC DNA]</scope>
    <source>
        <strain evidence="2">cv. Finnish</strain>
    </source>
</reference>
<dbReference type="PANTHER" id="PTHR34049:SF1">
    <property type="entry name" value="F-BOX PROTEIN SKIP27"/>
    <property type="match status" value="1"/>
</dbReference>
<dbReference type="PANTHER" id="PTHR34049">
    <property type="entry name" value="F-BOX PROTEIN SKIP27"/>
    <property type="match status" value="1"/>
</dbReference>
<dbReference type="InterPro" id="IPR045286">
    <property type="entry name" value="FBS1-like"/>
</dbReference>
<dbReference type="AlphaFoldDB" id="A0A0K9P0T1"/>
<accession>A0A0K9P0T1</accession>
<evidence type="ECO:0000313" key="1">
    <source>
        <dbReference type="EMBL" id="KMZ61820.1"/>
    </source>
</evidence>
<sequence length="98" mass="11145">MTSISYIPLDALVQVLCKLNHDEVKSLITVSKAFLQAALVAREVHFAFQTPEATSFRPLAVKEVSPEMPAMRVLYQKKIWRFRPSSDQRKLAVSLFPI</sequence>
<proteinExistence type="predicted"/>
<dbReference type="OrthoDB" id="786450at2759"/>
<dbReference type="EMBL" id="LFYR01001430">
    <property type="protein sequence ID" value="KMZ61820.1"/>
    <property type="molecule type" value="Genomic_DNA"/>
</dbReference>
<evidence type="ECO:0008006" key="3">
    <source>
        <dbReference type="Google" id="ProtNLM"/>
    </source>
</evidence>
<evidence type="ECO:0000313" key="2">
    <source>
        <dbReference type="Proteomes" id="UP000036987"/>
    </source>
</evidence>
<name>A0A0K9P0T1_ZOSMR</name>
<organism evidence="1 2">
    <name type="scientific">Zostera marina</name>
    <name type="common">Eelgrass</name>
    <dbReference type="NCBI Taxonomy" id="29655"/>
    <lineage>
        <taxon>Eukaryota</taxon>
        <taxon>Viridiplantae</taxon>
        <taxon>Streptophyta</taxon>
        <taxon>Embryophyta</taxon>
        <taxon>Tracheophyta</taxon>
        <taxon>Spermatophyta</taxon>
        <taxon>Magnoliopsida</taxon>
        <taxon>Liliopsida</taxon>
        <taxon>Zosteraceae</taxon>
        <taxon>Zostera</taxon>
    </lineage>
</organism>
<gene>
    <name evidence="1" type="ORF">ZOSMA_4G01090</name>
</gene>
<keyword evidence="2" id="KW-1185">Reference proteome</keyword>
<dbReference type="Proteomes" id="UP000036987">
    <property type="component" value="Unassembled WGS sequence"/>
</dbReference>